<reference evidence="1" key="1">
    <citation type="journal article" date="2019" name="bioRxiv">
        <title>The Genome of the Zebra Mussel, Dreissena polymorpha: A Resource for Invasive Species Research.</title>
        <authorList>
            <person name="McCartney M.A."/>
            <person name="Auch B."/>
            <person name="Kono T."/>
            <person name="Mallez S."/>
            <person name="Zhang Y."/>
            <person name="Obille A."/>
            <person name="Becker A."/>
            <person name="Abrahante J.E."/>
            <person name="Garbe J."/>
            <person name="Badalamenti J.P."/>
            <person name="Herman A."/>
            <person name="Mangelson H."/>
            <person name="Liachko I."/>
            <person name="Sullivan S."/>
            <person name="Sone E.D."/>
            <person name="Koren S."/>
            <person name="Silverstein K.A.T."/>
            <person name="Beckman K.B."/>
            <person name="Gohl D.M."/>
        </authorList>
    </citation>
    <scope>NUCLEOTIDE SEQUENCE</scope>
    <source>
        <strain evidence="1">Duluth1</strain>
        <tissue evidence="1">Whole animal</tissue>
    </source>
</reference>
<sequence>MQHSYDIPKAQAGVHPLCRVGHPKDCAAVVAFLASKTSWFITGHNILVNGGWNYGQNLLPGSFNDELSWYRAKRWMCQIHIINNRLGKSGVRTLNDVLLNSRSVQVNSANPDAT</sequence>
<dbReference type="EMBL" id="JAIWYP010000007">
    <property type="protein sequence ID" value="KAH3791659.1"/>
    <property type="molecule type" value="Genomic_DNA"/>
</dbReference>
<protein>
    <submittedName>
        <fullName evidence="1">Uncharacterized protein</fullName>
    </submittedName>
</protein>
<dbReference type="SUPFAM" id="SSF51735">
    <property type="entry name" value="NAD(P)-binding Rossmann-fold domains"/>
    <property type="match status" value="1"/>
</dbReference>
<reference evidence="1" key="2">
    <citation type="submission" date="2020-11" db="EMBL/GenBank/DDBJ databases">
        <authorList>
            <person name="McCartney M.A."/>
            <person name="Auch B."/>
            <person name="Kono T."/>
            <person name="Mallez S."/>
            <person name="Becker A."/>
            <person name="Gohl D.M."/>
            <person name="Silverstein K.A.T."/>
            <person name="Koren S."/>
            <person name="Bechman K.B."/>
            <person name="Herman A."/>
            <person name="Abrahante J.E."/>
            <person name="Garbe J."/>
        </authorList>
    </citation>
    <scope>NUCLEOTIDE SEQUENCE</scope>
    <source>
        <strain evidence="1">Duluth1</strain>
        <tissue evidence="1">Whole animal</tissue>
    </source>
</reference>
<organism evidence="1 2">
    <name type="scientific">Dreissena polymorpha</name>
    <name type="common">Zebra mussel</name>
    <name type="synonym">Mytilus polymorpha</name>
    <dbReference type="NCBI Taxonomy" id="45954"/>
    <lineage>
        <taxon>Eukaryota</taxon>
        <taxon>Metazoa</taxon>
        <taxon>Spiralia</taxon>
        <taxon>Lophotrochozoa</taxon>
        <taxon>Mollusca</taxon>
        <taxon>Bivalvia</taxon>
        <taxon>Autobranchia</taxon>
        <taxon>Heteroconchia</taxon>
        <taxon>Euheterodonta</taxon>
        <taxon>Imparidentia</taxon>
        <taxon>Neoheterodontei</taxon>
        <taxon>Myida</taxon>
        <taxon>Dreissenoidea</taxon>
        <taxon>Dreissenidae</taxon>
        <taxon>Dreissena</taxon>
    </lineage>
</organism>
<dbReference type="AlphaFoldDB" id="A0A9D4J0R2"/>
<keyword evidence="2" id="KW-1185">Reference proteome</keyword>
<dbReference type="InterPro" id="IPR036291">
    <property type="entry name" value="NAD(P)-bd_dom_sf"/>
</dbReference>
<dbReference type="InterPro" id="IPR002347">
    <property type="entry name" value="SDR_fam"/>
</dbReference>
<evidence type="ECO:0000313" key="2">
    <source>
        <dbReference type="Proteomes" id="UP000828390"/>
    </source>
</evidence>
<gene>
    <name evidence="1" type="ORF">DPMN_145147</name>
</gene>
<dbReference type="Pfam" id="PF13561">
    <property type="entry name" value="adh_short_C2"/>
    <property type="match status" value="1"/>
</dbReference>
<dbReference type="Gene3D" id="3.40.50.720">
    <property type="entry name" value="NAD(P)-binding Rossmann-like Domain"/>
    <property type="match status" value="1"/>
</dbReference>
<proteinExistence type="predicted"/>
<dbReference type="Proteomes" id="UP000828390">
    <property type="component" value="Unassembled WGS sequence"/>
</dbReference>
<accession>A0A9D4J0R2</accession>
<evidence type="ECO:0000313" key="1">
    <source>
        <dbReference type="EMBL" id="KAH3791659.1"/>
    </source>
</evidence>
<name>A0A9D4J0R2_DREPO</name>
<comment type="caution">
    <text evidence="1">The sequence shown here is derived from an EMBL/GenBank/DDBJ whole genome shotgun (WGS) entry which is preliminary data.</text>
</comment>